<evidence type="ECO:0000256" key="6">
    <source>
        <dbReference type="ARBA" id="ARBA00022833"/>
    </source>
</evidence>
<evidence type="ECO:0000256" key="8">
    <source>
        <dbReference type="PIRSR" id="PIRSR634016-1"/>
    </source>
</evidence>
<evidence type="ECO:0000259" key="13">
    <source>
        <dbReference type="Pfam" id="PF11838"/>
    </source>
</evidence>
<name>A0A6A9QLJ3_SULME</name>
<feature type="site" description="Transition state stabilizer" evidence="10">
    <location>
        <position position="354"/>
    </location>
</feature>
<evidence type="ECO:0000256" key="10">
    <source>
        <dbReference type="PIRSR" id="PIRSR634016-4"/>
    </source>
</evidence>
<dbReference type="SUPFAM" id="SSF63737">
    <property type="entry name" value="Leukotriene A4 hydrolase N-terminal domain"/>
    <property type="match status" value="1"/>
</dbReference>
<keyword evidence="3 11" id="KW-0645">Protease</keyword>
<dbReference type="GO" id="GO:0016020">
    <property type="term" value="C:membrane"/>
    <property type="evidence" value="ECO:0007669"/>
    <property type="project" value="TreeGrafter"/>
</dbReference>
<evidence type="ECO:0000256" key="5">
    <source>
        <dbReference type="ARBA" id="ARBA00022801"/>
    </source>
</evidence>
<feature type="binding site" evidence="9">
    <location>
        <position position="273"/>
    </location>
    <ligand>
        <name>Zn(2+)</name>
        <dbReference type="ChEBI" id="CHEBI:29105"/>
        <note>catalytic</note>
    </ligand>
</feature>
<dbReference type="PANTHER" id="PTHR11533">
    <property type="entry name" value="PROTEASE M1 ZINC METALLOPROTEASE"/>
    <property type="match status" value="1"/>
</dbReference>
<evidence type="ECO:0000313" key="15">
    <source>
        <dbReference type="EMBL" id="MUN29866.1"/>
    </source>
</evidence>
<dbReference type="InterPro" id="IPR014782">
    <property type="entry name" value="Peptidase_M1_dom"/>
</dbReference>
<dbReference type="EC" id="3.4.11.-" evidence="11"/>
<comment type="caution">
    <text evidence="15">The sequence shown here is derived from an EMBL/GenBank/DDBJ whole genome shotgun (WGS) entry which is preliminary data.</text>
</comment>
<gene>
    <name evidence="15" type="ORF">GC250_10580</name>
</gene>
<dbReference type="Proteomes" id="UP000470772">
    <property type="component" value="Unassembled WGS sequence"/>
</dbReference>
<evidence type="ECO:0000313" key="16">
    <source>
        <dbReference type="Proteomes" id="UP000470772"/>
    </source>
</evidence>
<dbReference type="FunFam" id="1.10.390.10:FF:000006">
    <property type="entry name" value="Puromycin-sensitive aminopeptidase"/>
    <property type="match status" value="1"/>
</dbReference>
<dbReference type="InterPro" id="IPR045357">
    <property type="entry name" value="Aminopeptidase_N-like_N"/>
</dbReference>
<dbReference type="Gene3D" id="2.60.40.1910">
    <property type="match status" value="1"/>
</dbReference>
<dbReference type="GO" id="GO:0005615">
    <property type="term" value="C:extracellular space"/>
    <property type="evidence" value="ECO:0007669"/>
    <property type="project" value="TreeGrafter"/>
</dbReference>
<evidence type="ECO:0000256" key="4">
    <source>
        <dbReference type="ARBA" id="ARBA00022723"/>
    </source>
</evidence>
<sequence>MVEVSSYEINLSFKELHYQGTVKITLSTDEDLFLDSVNHDVKSVKADGRELPFSREGDIIHIKTGKFSGTLEVQFEADVDQDGIVGIYKAPYEGGYMISTQFEANYARRFIPCIDDPSKKAKFLLTVEVDKNKDVISNMPVKEVIEKGDRKIVKFHETPKMSTYLLYLGIGNFEEIKEEFRFPLILATAPGKSVRGKFSLRIAKESIEFYENYFSIPYQLPKMHLIAVPEFSAGAMENWGAITFREIALLVSDKSPFSLKRRVSITVAHELAHQWFGDLVTMKWWDDLWLNESFATFMSHKALEDIRKDWDAMGYFVSIETAEAMERDSLFTHPIHVTVKTPDEIEEIFDDISYGKGASILRMIEAYIGKENFKKGVSEYLRKFSFSNAKASDLWTSLSQASGKDVNSIMEEWITHEGYPMLRVSRSEGGKVRITQERFSLVKAEDRLYMVPVTAIVDGKQTQFLMDGKETYLEGKKVKLNLDRTGFYRVFYEDLESFFQSDPNPMERWGLINDYFAFLLKGIITPEEYVYLVKRMESEEHYLPAGEVASQLTLLYNINSDKWSLAKDIISNYVAKWENRKSDVDRQTYASMIASLSYMDRDFAAKVSTMMDNMESLVPEMKDAVVIAYSVAKGEKGFEKLMEMYKNSKFDEEKLRYLKGMLASHEPHLIANTLNMSLSGEVKKQDIPFMVIWGSIYPRARDVTWEWFKAHMERISKYYEGTPRMGVIMSNILPFVGLKHEDALDIASEIKSGKSFVEVGKQKLELYRKLL</sequence>
<evidence type="ECO:0000256" key="7">
    <source>
        <dbReference type="ARBA" id="ARBA00023049"/>
    </source>
</evidence>
<proteinExistence type="inferred from homology"/>
<evidence type="ECO:0000256" key="11">
    <source>
        <dbReference type="RuleBase" id="RU364040"/>
    </source>
</evidence>
<dbReference type="Gene3D" id="1.10.390.10">
    <property type="entry name" value="Neutral Protease Domain 2"/>
    <property type="match status" value="1"/>
</dbReference>
<dbReference type="Pfam" id="PF17900">
    <property type="entry name" value="Peptidase_M1_N"/>
    <property type="match status" value="1"/>
</dbReference>
<dbReference type="InterPro" id="IPR042097">
    <property type="entry name" value="Aminopeptidase_N-like_N_sf"/>
</dbReference>
<dbReference type="InterPro" id="IPR027268">
    <property type="entry name" value="Peptidase_M4/M1_CTD_sf"/>
</dbReference>
<dbReference type="GO" id="GO:0008270">
    <property type="term" value="F:zinc ion binding"/>
    <property type="evidence" value="ECO:0007669"/>
    <property type="project" value="UniProtKB-UniRule"/>
</dbReference>
<dbReference type="GO" id="GO:0070006">
    <property type="term" value="F:metalloaminopeptidase activity"/>
    <property type="evidence" value="ECO:0007669"/>
    <property type="project" value="TreeGrafter"/>
</dbReference>
<comment type="cofactor">
    <cofactor evidence="9 11">
        <name>Zn(2+)</name>
        <dbReference type="ChEBI" id="CHEBI:29105"/>
    </cofactor>
    <text evidence="9 11">Binds 1 zinc ion per subunit.</text>
</comment>
<dbReference type="PRINTS" id="PR00756">
    <property type="entry name" value="ALADIPTASE"/>
</dbReference>
<evidence type="ECO:0000259" key="14">
    <source>
        <dbReference type="Pfam" id="PF17900"/>
    </source>
</evidence>
<dbReference type="GO" id="GO:0006508">
    <property type="term" value="P:proteolysis"/>
    <property type="evidence" value="ECO:0007669"/>
    <property type="project" value="UniProtKB-KW"/>
</dbReference>
<keyword evidence="2 11" id="KW-0031">Aminopeptidase</keyword>
<keyword evidence="6 9" id="KW-0862">Zinc</keyword>
<dbReference type="Gene3D" id="2.60.40.1730">
    <property type="entry name" value="tricorn interacting facor f3 domain"/>
    <property type="match status" value="1"/>
</dbReference>
<dbReference type="RefSeq" id="WP_156017579.1">
    <property type="nucleotide sequence ID" value="NZ_WGGD01000005.1"/>
</dbReference>
<accession>A0A6A9QLJ3</accession>
<keyword evidence="16" id="KW-1185">Reference proteome</keyword>
<dbReference type="EMBL" id="WGGD01000005">
    <property type="protein sequence ID" value="MUN29866.1"/>
    <property type="molecule type" value="Genomic_DNA"/>
</dbReference>
<dbReference type="GO" id="GO:0005737">
    <property type="term" value="C:cytoplasm"/>
    <property type="evidence" value="ECO:0007669"/>
    <property type="project" value="TreeGrafter"/>
</dbReference>
<feature type="domain" description="Aminopeptidase N-like N-terminal" evidence="14">
    <location>
        <begin position="8"/>
        <end position="165"/>
    </location>
</feature>
<dbReference type="InterPro" id="IPR034016">
    <property type="entry name" value="M1_APN-typ"/>
</dbReference>
<evidence type="ECO:0000256" key="2">
    <source>
        <dbReference type="ARBA" id="ARBA00022438"/>
    </source>
</evidence>
<protein>
    <recommendedName>
        <fullName evidence="11">Aminopeptidase</fullName>
        <ecNumber evidence="11">3.4.11.-</ecNumber>
    </recommendedName>
</protein>
<feature type="domain" description="Peptidase M1 membrane alanine aminopeptidase" evidence="12">
    <location>
        <begin position="198"/>
        <end position="413"/>
    </location>
</feature>
<dbReference type="Pfam" id="PF11838">
    <property type="entry name" value="ERAP1_C"/>
    <property type="match status" value="1"/>
</dbReference>
<feature type="domain" description="ERAP1-like C-terminal" evidence="13">
    <location>
        <begin position="478"/>
        <end position="735"/>
    </location>
</feature>
<keyword evidence="7 11" id="KW-0482">Metalloprotease</keyword>
<comment type="similarity">
    <text evidence="1 11">Belongs to the peptidase M1 family.</text>
</comment>
<dbReference type="InterPro" id="IPR024571">
    <property type="entry name" value="ERAP1-like_C_dom"/>
</dbReference>
<evidence type="ECO:0000256" key="1">
    <source>
        <dbReference type="ARBA" id="ARBA00010136"/>
    </source>
</evidence>
<keyword evidence="5 11" id="KW-0378">Hydrolase</keyword>
<dbReference type="Pfam" id="PF01433">
    <property type="entry name" value="Peptidase_M1"/>
    <property type="match status" value="1"/>
</dbReference>
<dbReference type="PANTHER" id="PTHR11533:SF174">
    <property type="entry name" value="PUROMYCIN-SENSITIVE AMINOPEPTIDASE-RELATED"/>
    <property type="match status" value="1"/>
</dbReference>
<dbReference type="InterPro" id="IPR050344">
    <property type="entry name" value="Peptidase_M1_aminopeptidases"/>
</dbReference>
<evidence type="ECO:0000259" key="12">
    <source>
        <dbReference type="Pfam" id="PF01433"/>
    </source>
</evidence>
<dbReference type="AlphaFoldDB" id="A0A6A9QLJ3"/>
<feature type="binding site" evidence="9">
    <location>
        <position position="269"/>
    </location>
    <ligand>
        <name>Zn(2+)</name>
        <dbReference type="ChEBI" id="CHEBI:29105"/>
        <note>catalytic</note>
    </ligand>
</feature>
<dbReference type="GO" id="GO:0042277">
    <property type="term" value="F:peptide binding"/>
    <property type="evidence" value="ECO:0007669"/>
    <property type="project" value="TreeGrafter"/>
</dbReference>
<keyword evidence="4 9" id="KW-0479">Metal-binding</keyword>
<evidence type="ECO:0000256" key="3">
    <source>
        <dbReference type="ARBA" id="ARBA00022670"/>
    </source>
</evidence>
<reference evidence="15 16" key="1">
    <citation type="submission" date="2019-10" db="EMBL/GenBank/DDBJ databases">
        <title>Sequencing and Assembly of Multiple Reported Metal-Biooxidizing Members of the Extremely Thermoacidophilic Archaeal Family Sulfolobaceae.</title>
        <authorList>
            <person name="Counts J.A."/>
            <person name="Kelly R.M."/>
        </authorList>
    </citation>
    <scope>NUCLEOTIDE SEQUENCE [LARGE SCALE GENOMIC DNA]</scope>
    <source>
        <strain evidence="15 16">DSM 6482</strain>
    </source>
</reference>
<dbReference type="InterPro" id="IPR001930">
    <property type="entry name" value="Peptidase_M1"/>
</dbReference>
<feature type="binding site" evidence="9">
    <location>
        <position position="292"/>
    </location>
    <ligand>
        <name>Zn(2+)</name>
        <dbReference type="ChEBI" id="CHEBI:29105"/>
        <note>catalytic</note>
    </ligand>
</feature>
<dbReference type="Gene3D" id="1.25.50.20">
    <property type="match status" value="1"/>
</dbReference>
<dbReference type="GO" id="GO:0043171">
    <property type="term" value="P:peptide catabolic process"/>
    <property type="evidence" value="ECO:0007669"/>
    <property type="project" value="TreeGrafter"/>
</dbReference>
<dbReference type="SUPFAM" id="SSF55486">
    <property type="entry name" value="Metalloproteases ('zincins'), catalytic domain"/>
    <property type="match status" value="1"/>
</dbReference>
<organism evidence="15 16">
    <name type="scientific">Sulfuracidifex metallicus DSM 6482 = JCM 9184</name>
    <dbReference type="NCBI Taxonomy" id="523847"/>
    <lineage>
        <taxon>Archaea</taxon>
        <taxon>Thermoproteota</taxon>
        <taxon>Thermoprotei</taxon>
        <taxon>Sulfolobales</taxon>
        <taxon>Sulfolobaceae</taxon>
        <taxon>Sulfuracidifex</taxon>
    </lineage>
</organism>
<feature type="active site" description="Proton acceptor" evidence="8">
    <location>
        <position position="270"/>
    </location>
</feature>
<dbReference type="CDD" id="cd09601">
    <property type="entry name" value="M1_APN-Q_like"/>
    <property type="match status" value="1"/>
</dbReference>
<evidence type="ECO:0000256" key="9">
    <source>
        <dbReference type="PIRSR" id="PIRSR634016-3"/>
    </source>
</evidence>